<dbReference type="GO" id="GO:0009450">
    <property type="term" value="P:gamma-aminobutyric acid catabolic process"/>
    <property type="evidence" value="ECO:0007669"/>
    <property type="project" value="TreeGrafter"/>
</dbReference>
<keyword evidence="3" id="KW-0032">Aminotransferase</keyword>
<keyword evidence="9" id="KW-1185">Reference proteome</keyword>
<evidence type="ECO:0000256" key="1">
    <source>
        <dbReference type="ARBA" id="ARBA00001933"/>
    </source>
</evidence>
<evidence type="ECO:0000256" key="4">
    <source>
        <dbReference type="ARBA" id="ARBA00022679"/>
    </source>
</evidence>
<keyword evidence="4" id="KW-0808">Transferase</keyword>
<dbReference type="OrthoDB" id="5419315at2759"/>
<dbReference type="PANTHER" id="PTHR43206:SF1">
    <property type="entry name" value="4-AMINOBUTYRATE AMINOTRANSFERASE, MITOCHONDRIAL"/>
    <property type="match status" value="1"/>
</dbReference>
<dbReference type="GO" id="GO:0030170">
    <property type="term" value="F:pyridoxal phosphate binding"/>
    <property type="evidence" value="ECO:0007669"/>
    <property type="project" value="InterPro"/>
</dbReference>
<evidence type="ECO:0000256" key="5">
    <source>
        <dbReference type="ARBA" id="ARBA00022898"/>
    </source>
</evidence>
<dbReference type="EnsemblMetazoa" id="CLYHEMT024260.1">
    <property type="protein sequence ID" value="CLYHEMP024260.1"/>
    <property type="gene ID" value="CLYHEMG024260"/>
</dbReference>
<dbReference type="PANTHER" id="PTHR43206">
    <property type="entry name" value="AMINOTRANSFERASE"/>
    <property type="match status" value="1"/>
</dbReference>
<dbReference type="FunFam" id="3.40.640.10:FF:000073">
    <property type="entry name" value="Probable 4-aminobutyrate aminotransferase"/>
    <property type="match status" value="1"/>
</dbReference>
<evidence type="ECO:0000256" key="7">
    <source>
        <dbReference type="RuleBase" id="RU003560"/>
    </source>
</evidence>
<comment type="similarity">
    <text evidence="2 7">Belongs to the class-III pyridoxal-phosphate-dependent aminotransferase family.</text>
</comment>
<dbReference type="Proteomes" id="UP000594262">
    <property type="component" value="Unplaced"/>
</dbReference>
<comment type="catalytic activity">
    <reaction evidence="6">
        <text>4-aminobutanoate + 2-oxoglutarate = succinate semialdehyde + L-glutamate</text>
        <dbReference type="Rhea" id="RHEA:23352"/>
        <dbReference type="ChEBI" id="CHEBI:16810"/>
        <dbReference type="ChEBI" id="CHEBI:29985"/>
        <dbReference type="ChEBI" id="CHEBI:57706"/>
        <dbReference type="ChEBI" id="CHEBI:59888"/>
        <dbReference type="EC" id="2.6.1.19"/>
    </reaction>
</comment>
<dbReference type="GO" id="GO:0034386">
    <property type="term" value="F:4-aminobutyrate:2-oxoglutarate transaminase activity"/>
    <property type="evidence" value="ECO:0007669"/>
    <property type="project" value="UniProtKB-EC"/>
</dbReference>
<keyword evidence="5 7" id="KW-0663">Pyridoxal phosphate</keyword>
<dbReference type="InterPro" id="IPR015422">
    <property type="entry name" value="PyrdxlP-dep_Trfase_small"/>
</dbReference>
<evidence type="ECO:0000256" key="2">
    <source>
        <dbReference type="ARBA" id="ARBA00008954"/>
    </source>
</evidence>
<name>A0A7M5XNB1_9CNID</name>
<dbReference type="GO" id="GO:0005739">
    <property type="term" value="C:mitochondrion"/>
    <property type="evidence" value="ECO:0007669"/>
    <property type="project" value="TreeGrafter"/>
</dbReference>
<accession>A0A7M5XNB1</accession>
<evidence type="ECO:0000256" key="3">
    <source>
        <dbReference type="ARBA" id="ARBA00022576"/>
    </source>
</evidence>
<dbReference type="InterPro" id="IPR005814">
    <property type="entry name" value="Aminotrans_3"/>
</dbReference>
<dbReference type="InterPro" id="IPR015424">
    <property type="entry name" value="PyrdxlP-dep_Trfase"/>
</dbReference>
<evidence type="ECO:0000256" key="6">
    <source>
        <dbReference type="ARBA" id="ARBA00048021"/>
    </source>
</evidence>
<proteinExistence type="inferred from homology"/>
<dbReference type="PIRSF" id="PIRSF000521">
    <property type="entry name" value="Transaminase_4ab_Lys_Orn"/>
    <property type="match status" value="1"/>
</dbReference>
<dbReference type="InterPro" id="IPR015421">
    <property type="entry name" value="PyrdxlP-dep_Trfase_major"/>
</dbReference>
<dbReference type="Gene3D" id="3.90.1150.10">
    <property type="entry name" value="Aspartate Aminotransferase, domain 1"/>
    <property type="match status" value="1"/>
</dbReference>
<sequence>LTQNYLVNRPAMGILPPVDTKQLLDNTLLRVKPTGLNYVQTMMCGSCGVENAFKAAMIKYRADQRGEDLPTDIELDTCMRSEKPGTPDLTVLSFKTAFHGRTFGSLSATRSKGIHRVDIPLHDWPVADFPLLKYPLEEHEAENREIEDRAIESAREQILKYNAAGKHVAAAIVEPIQAEGGDNFATPYFFKELQKLCKELKVAFIVDEVQTGGGPSGKFWAHEHWDLPEAPDMVTFAKKLLIGGYYYKEEFLPKQAYRIFNTWMGDPARNALLETVLDTIDEDKLLERTQSAGNVLMNGLSMLENKYPDLIHDTRGLGTFLAVSCKTTETRDKLSTTLRNLGLNNGGCGAASIRLRPALIFNDSHANATLEILEDALKKI</sequence>
<reference evidence="8" key="1">
    <citation type="submission" date="2021-01" db="UniProtKB">
        <authorList>
            <consortium name="EnsemblMetazoa"/>
        </authorList>
    </citation>
    <scope>IDENTIFICATION</scope>
</reference>
<evidence type="ECO:0000313" key="8">
    <source>
        <dbReference type="EnsemblMetazoa" id="CLYHEMP024260.1"/>
    </source>
</evidence>
<dbReference type="SUPFAM" id="SSF53383">
    <property type="entry name" value="PLP-dependent transferases"/>
    <property type="match status" value="1"/>
</dbReference>
<dbReference type="Gene3D" id="3.40.640.10">
    <property type="entry name" value="Type I PLP-dependent aspartate aminotransferase-like (Major domain)"/>
    <property type="match status" value="1"/>
</dbReference>
<organism evidence="8 9">
    <name type="scientific">Clytia hemisphaerica</name>
    <dbReference type="NCBI Taxonomy" id="252671"/>
    <lineage>
        <taxon>Eukaryota</taxon>
        <taxon>Metazoa</taxon>
        <taxon>Cnidaria</taxon>
        <taxon>Hydrozoa</taxon>
        <taxon>Hydroidolina</taxon>
        <taxon>Leptothecata</taxon>
        <taxon>Obeliida</taxon>
        <taxon>Clytiidae</taxon>
        <taxon>Clytia</taxon>
    </lineage>
</organism>
<protein>
    <submittedName>
        <fullName evidence="8">Uncharacterized protein</fullName>
    </submittedName>
</protein>
<evidence type="ECO:0000313" key="9">
    <source>
        <dbReference type="Proteomes" id="UP000594262"/>
    </source>
</evidence>
<comment type="cofactor">
    <cofactor evidence="1">
        <name>pyridoxal 5'-phosphate</name>
        <dbReference type="ChEBI" id="CHEBI:597326"/>
    </cofactor>
</comment>
<dbReference type="AlphaFoldDB" id="A0A7M5XNB1"/>
<dbReference type="Pfam" id="PF00202">
    <property type="entry name" value="Aminotran_3"/>
    <property type="match status" value="1"/>
</dbReference>